<dbReference type="GO" id="GO:0017000">
    <property type="term" value="P:antibiotic biosynthetic process"/>
    <property type="evidence" value="ECO:0007669"/>
    <property type="project" value="UniProtKB-ARBA"/>
</dbReference>
<accession>A0A9X3AIT9</accession>
<organism evidence="1 2">
    <name type="scientific">Umezawaea endophytica</name>
    <dbReference type="NCBI Taxonomy" id="1654476"/>
    <lineage>
        <taxon>Bacteria</taxon>
        <taxon>Bacillati</taxon>
        <taxon>Actinomycetota</taxon>
        <taxon>Actinomycetes</taxon>
        <taxon>Pseudonocardiales</taxon>
        <taxon>Pseudonocardiaceae</taxon>
        <taxon>Umezawaea</taxon>
    </lineage>
</organism>
<dbReference type="AlphaFoldDB" id="A0A9X3AIT9"/>
<dbReference type="Proteomes" id="UP001141259">
    <property type="component" value="Unassembled WGS sequence"/>
</dbReference>
<reference evidence="1" key="1">
    <citation type="submission" date="2022-08" db="EMBL/GenBank/DDBJ databases">
        <authorList>
            <person name="Tistechok S."/>
            <person name="Samborskyy M."/>
            <person name="Roman I."/>
        </authorList>
    </citation>
    <scope>NUCLEOTIDE SEQUENCE</scope>
    <source>
        <strain evidence="1">DSM 103496</strain>
    </source>
</reference>
<dbReference type="PANTHER" id="PTHR48050:SF13">
    <property type="entry name" value="STEROL 3-BETA-GLUCOSYLTRANSFERASE UGT80A2"/>
    <property type="match status" value="1"/>
</dbReference>
<dbReference type="GO" id="GO:0008194">
    <property type="term" value="F:UDP-glycosyltransferase activity"/>
    <property type="evidence" value="ECO:0007669"/>
    <property type="project" value="InterPro"/>
</dbReference>
<dbReference type="InterPro" id="IPR019794">
    <property type="entry name" value="Peroxidases_AS"/>
</dbReference>
<name>A0A9X3AIT9_9PSEU</name>
<dbReference type="PANTHER" id="PTHR48050">
    <property type="entry name" value="STEROL 3-BETA-GLUCOSYLTRANSFERASE"/>
    <property type="match status" value="1"/>
</dbReference>
<protein>
    <submittedName>
        <fullName evidence="1">Glycosyltransferase</fullName>
    </submittedName>
</protein>
<evidence type="ECO:0000313" key="1">
    <source>
        <dbReference type="EMBL" id="MCS7480990.1"/>
    </source>
</evidence>
<dbReference type="InterPro" id="IPR050426">
    <property type="entry name" value="Glycosyltransferase_28"/>
</dbReference>
<dbReference type="Gene3D" id="3.40.50.2000">
    <property type="entry name" value="Glycogen Phosphorylase B"/>
    <property type="match status" value="2"/>
</dbReference>
<dbReference type="SUPFAM" id="SSF53756">
    <property type="entry name" value="UDP-Glycosyltransferase/glycogen phosphorylase"/>
    <property type="match status" value="1"/>
</dbReference>
<dbReference type="CDD" id="cd03784">
    <property type="entry name" value="GT1_Gtf-like"/>
    <property type="match status" value="1"/>
</dbReference>
<gene>
    <name evidence="1" type="ORF">NZH93_29390</name>
</gene>
<sequence>MTGHVNPTIGVAARLVERGHTVAWAGYEPLLRPALGPDAVVFDCAVPPAAERWTERGPEVRSMRSIKVMWEEFLEPLAHAMVPGVRAAVEEFAPDVVVADQQALAGALVAGAAGLPWATSATTPAELIDMEAGLPKVLDWLQGLFAGLRKAYGGPSADLRYSPDLVLAYTTEDLVGPIPRREPIAYVGPSLHPRPSAVDFPWDRLDPHRSLVLISLGTISVGAGSRFLKEAVEAVRARSSRVQAVVVDPTGEVGASDDDVLVLPAVPQLELLGSVDAVICHAGHNTVCEALNQGLPLVVAPIRDDQPIVAAQVEGVGAGVQVRFGLAEARHIGAALDAVLDDPAYRTAAGRVRAAFHDAGGAATAAAHLESYAARG</sequence>
<dbReference type="Pfam" id="PF00201">
    <property type="entry name" value="UDPGT"/>
    <property type="match status" value="1"/>
</dbReference>
<dbReference type="EMBL" id="JANYMP010000016">
    <property type="protein sequence ID" value="MCS7480990.1"/>
    <property type="molecule type" value="Genomic_DNA"/>
</dbReference>
<dbReference type="InterPro" id="IPR002213">
    <property type="entry name" value="UDP_glucos_trans"/>
</dbReference>
<dbReference type="GO" id="GO:0004601">
    <property type="term" value="F:peroxidase activity"/>
    <property type="evidence" value="ECO:0007669"/>
    <property type="project" value="InterPro"/>
</dbReference>
<keyword evidence="2" id="KW-1185">Reference proteome</keyword>
<evidence type="ECO:0000313" key="2">
    <source>
        <dbReference type="Proteomes" id="UP001141259"/>
    </source>
</evidence>
<proteinExistence type="predicted"/>
<dbReference type="PROSITE" id="PS00436">
    <property type="entry name" value="PEROXIDASE_2"/>
    <property type="match status" value="1"/>
</dbReference>
<comment type="caution">
    <text evidence="1">The sequence shown here is derived from an EMBL/GenBank/DDBJ whole genome shotgun (WGS) entry which is preliminary data.</text>
</comment>